<gene>
    <name evidence="2" type="ORF">ENR15_22330</name>
</gene>
<keyword evidence="1" id="KW-0472">Membrane</keyword>
<evidence type="ECO:0000313" key="2">
    <source>
        <dbReference type="EMBL" id="HGG03299.1"/>
    </source>
</evidence>
<name>A0A7C3VKF3_9CYAN</name>
<feature type="transmembrane region" description="Helical" evidence="1">
    <location>
        <begin position="60"/>
        <end position="81"/>
    </location>
</feature>
<protein>
    <submittedName>
        <fullName evidence="2">Phosphate ABC transporter permease</fullName>
    </submittedName>
</protein>
<sequence length="224" mass="26020">MLIPITRETFEQLIPAIATGAQYRYYWGKLSDVLQRVLISFVGVLLLVLLTNIAPDAYRPIVTIGGIFVGVYWLWAPIFFASRRNLECRRYQYSGLWQGKVLDIVITEALIGTEEIANSYGELEIVEKRERRLNVEVGDRTGFITSLQVPLRRDYKRLTAGQPAQMVVMSDRPDLSLITKVSDIYIPTLDLWVSDYPYLRRDLFLEVREQIRASRRPKRPQPRR</sequence>
<accession>A0A7C3VKF3</accession>
<keyword evidence="1" id="KW-1133">Transmembrane helix</keyword>
<feature type="transmembrane region" description="Helical" evidence="1">
    <location>
        <begin position="33"/>
        <end position="54"/>
    </location>
</feature>
<dbReference type="EMBL" id="DSPX01000230">
    <property type="protein sequence ID" value="HGG03299.1"/>
    <property type="molecule type" value="Genomic_DNA"/>
</dbReference>
<dbReference type="AlphaFoldDB" id="A0A7C3VKF3"/>
<proteinExistence type="predicted"/>
<keyword evidence="1" id="KW-0812">Transmembrane</keyword>
<reference evidence="2" key="1">
    <citation type="journal article" date="2020" name="mSystems">
        <title>Genome- and Community-Level Interaction Insights into Carbon Utilization and Element Cycling Functions of Hydrothermarchaeota in Hydrothermal Sediment.</title>
        <authorList>
            <person name="Zhou Z."/>
            <person name="Liu Y."/>
            <person name="Xu W."/>
            <person name="Pan J."/>
            <person name="Luo Z.H."/>
            <person name="Li M."/>
        </authorList>
    </citation>
    <scope>NUCLEOTIDE SEQUENCE [LARGE SCALE GENOMIC DNA]</scope>
    <source>
        <strain evidence="2">SpSt-374</strain>
    </source>
</reference>
<comment type="caution">
    <text evidence="2">The sequence shown here is derived from an EMBL/GenBank/DDBJ whole genome shotgun (WGS) entry which is preliminary data.</text>
</comment>
<organism evidence="2">
    <name type="scientific">Planktothricoides sp. SpSt-374</name>
    <dbReference type="NCBI Taxonomy" id="2282167"/>
    <lineage>
        <taxon>Bacteria</taxon>
        <taxon>Bacillati</taxon>
        <taxon>Cyanobacteriota</taxon>
        <taxon>Cyanophyceae</taxon>
        <taxon>Oscillatoriophycideae</taxon>
        <taxon>Oscillatoriales</taxon>
        <taxon>Oscillatoriaceae</taxon>
        <taxon>Planktothricoides</taxon>
    </lineage>
</organism>
<evidence type="ECO:0000256" key="1">
    <source>
        <dbReference type="SAM" id="Phobius"/>
    </source>
</evidence>